<evidence type="ECO:0000256" key="2">
    <source>
        <dbReference type="ARBA" id="ARBA00022475"/>
    </source>
</evidence>
<keyword evidence="4 9" id="KW-0812">Transmembrane</keyword>
<dbReference type="PANTHER" id="PTHR24421:SF37">
    <property type="entry name" value="SENSOR HISTIDINE KINASE NARS"/>
    <property type="match status" value="1"/>
</dbReference>
<feature type="transmembrane region" description="Helical" evidence="9">
    <location>
        <begin position="322"/>
        <end position="341"/>
    </location>
</feature>
<feature type="transmembrane region" description="Helical" evidence="9">
    <location>
        <begin position="353"/>
        <end position="374"/>
    </location>
</feature>
<dbReference type="InterPro" id="IPR036890">
    <property type="entry name" value="HATPase_C_sf"/>
</dbReference>
<evidence type="ECO:0000256" key="1">
    <source>
        <dbReference type="ARBA" id="ARBA00004651"/>
    </source>
</evidence>
<comment type="subcellular location">
    <subcellularLocation>
        <location evidence="1">Cell membrane</location>
        <topology evidence="1">Multi-pass membrane protein</topology>
    </subcellularLocation>
</comment>
<evidence type="ECO:0000256" key="5">
    <source>
        <dbReference type="ARBA" id="ARBA00022777"/>
    </source>
</evidence>
<dbReference type="InterPro" id="IPR050482">
    <property type="entry name" value="Sensor_HK_TwoCompSys"/>
</dbReference>
<organism evidence="10 11">
    <name type="scientific">Gilvimarinus algae</name>
    <dbReference type="NCBI Taxonomy" id="3058037"/>
    <lineage>
        <taxon>Bacteria</taxon>
        <taxon>Pseudomonadati</taxon>
        <taxon>Pseudomonadota</taxon>
        <taxon>Gammaproteobacteria</taxon>
        <taxon>Cellvibrionales</taxon>
        <taxon>Cellvibrionaceae</taxon>
        <taxon>Gilvimarinus</taxon>
    </lineage>
</organism>
<keyword evidence="11" id="KW-1185">Reference proteome</keyword>
<sequence length="708" mass="78661">MTFQFSPRTLISIGALLCLLVATAVIHLALSLPMTDIHFRASSDAQKLLLHTTPGGLNTHVPPGEVRGMVVADQFVQATTDWIIEEPDVLPDFPRLNQLYEHQRLLASADRLELVMADDSRHTIRTGERHWHQLPALFWLQLLFGIGGAMTGILVWSSRRHNHAAGLYALTGIGYLIFAPAAAIYSTRELIIDGDLFRLLSAINHFGALLFTASLTALLSQYPRALVPFKFTGLIFALAGLVWLSDYRQWHSPMVFHFGVLGVFAASFVFALWQWRATKADPVGRAALRWFLLSIYLATGLFACFIILPAALQLPQPASQGLMFGAFLLMYWGLALGIVRYRLFDLHQWWHAIMTWFLGGVCVLVLDAVLILSLAMPADLALSLSLAISGWLYFPVRQLIWNRWGKHKAQHTDSWLPDVLPLLLRDTSIDTQRWKKITQTLFHSASAEISEGSQDQAQITDDGMSLVLPDFTPNSDKRITLSGADGGSRLFVKADIACWRNLMAITHLASEVHQAEKKGAELERQRIRRDIHDDIGARLLTLLHSVDKTQQPLIRETLAATRALVTTLNQQLTPWAEALGQWQDETTARVEAAGQTLHWHGQSNTTGAMDARTYTNLTRIFREAVSNALRYGDREQGISVSCCVDAQGAQIAIENAIDTQSAAGVGSGRGIMTERASEIGAELQILCEGQTHRLTLKLPLNGREQIAR</sequence>
<dbReference type="Gene3D" id="3.30.565.10">
    <property type="entry name" value="Histidine kinase-like ATPase, C-terminal domain"/>
    <property type="match status" value="1"/>
</dbReference>
<keyword evidence="6 9" id="KW-1133">Transmembrane helix</keyword>
<evidence type="ECO:0000256" key="9">
    <source>
        <dbReference type="SAM" id="Phobius"/>
    </source>
</evidence>
<reference evidence="10" key="1">
    <citation type="submission" date="2023-07" db="EMBL/GenBank/DDBJ databases">
        <title>Gilvimarinus algae sp. nov., isolated from the surface of Kelp.</title>
        <authorList>
            <person name="Sun Y.Y."/>
            <person name="Gong Y."/>
            <person name="Du Z.J."/>
        </authorList>
    </citation>
    <scope>NUCLEOTIDE SEQUENCE</scope>
    <source>
        <strain evidence="10">SDUM040014</strain>
    </source>
</reference>
<feature type="transmembrane region" description="Helical" evidence="9">
    <location>
        <begin position="136"/>
        <end position="155"/>
    </location>
</feature>
<evidence type="ECO:0000256" key="3">
    <source>
        <dbReference type="ARBA" id="ARBA00022679"/>
    </source>
</evidence>
<dbReference type="Proteomes" id="UP001168380">
    <property type="component" value="Unassembled WGS sequence"/>
</dbReference>
<keyword evidence="5" id="KW-0418">Kinase</keyword>
<feature type="transmembrane region" description="Helical" evidence="9">
    <location>
        <begin position="226"/>
        <end position="244"/>
    </location>
</feature>
<evidence type="ECO:0000256" key="4">
    <source>
        <dbReference type="ARBA" id="ARBA00022692"/>
    </source>
</evidence>
<keyword evidence="2" id="KW-1003">Cell membrane</keyword>
<accession>A0ABT8TC08</accession>
<evidence type="ECO:0000256" key="6">
    <source>
        <dbReference type="ARBA" id="ARBA00022989"/>
    </source>
</evidence>
<feature type="transmembrane region" description="Helical" evidence="9">
    <location>
        <begin position="197"/>
        <end position="219"/>
    </location>
</feature>
<dbReference type="EMBL" id="JAULRT010000035">
    <property type="protein sequence ID" value="MDO3381644.1"/>
    <property type="molecule type" value="Genomic_DNA"/>
</dbReference>
<keyword evidence="8 9" id="KW-0472">Membrane</keyword>
<evidence type="ECO:0000313" key="11">
    <source>
        <dbReference type="Proteomes" id="UP001168380"/>
    </source>
</evidence>
<gene>
    <name evidence="10" type="ORF">QWI16_05615</name>
</gene>
<dbReference type="SUPFAM" id="SSF55874">
    <property type="entry name" value="ATPase domain of HSP90 chaperone/DNA topoisomerase II/histidine kinase"/>
    <property type="match status" value="1"/>
</dbReference>
<feature type="transmembrane region" description="Helical" evidence="9">
    <location>
        <begin position="256"/>
        <end position="275"/>
    </location>
</feature>
<comment type="caution">
    <text evidence="10">The sequence shown here is derived from an EMBL/GenBank/DDBJ whole genome shotgun (WGS) entry which is preliminary data.</text>
</comment>
<dbReference type="RefSeq" id="WP_302711784.1">
    <property type="nucleotide sequence ID" value="NZ_JAULRT010000035.1"/>
</dbReference>
<evidence type="ECO:0000313" key="10">
    <source>
        <dbReference type="EMBL" id="MDO3381644.1"/>
    </source>
</evidence>
<feature type="transmembrane region" description="Helical" evidence="9">
    <location>
        <begin position="287"/>
        <end position="310"/>
    </location>
</feature>
<evidence type="ECO:0008006" key="12">
    <source>
        <dbReference type="Google" id="ProtNLM"/>
    </source>
</evidence>
<evidence type="ECO:0000256" key="8">
    <source>
        <dbReference type="ARBA" id="ARBA00023136"/>
    </source>
</evidence>
<name>A0ABT8TC08_9GAMM</name>
<dbReference type="PANTHER" id="PTHR24421">
    <property type="entry name" value="NITRATE/NITRITE SENSOR PROTEIN NARX-RELATED"/>
    <property type="match status" value="1"/>
</dbReference>
<protein>
    <recommendedName>
        <fullName evidence="12">Histidine kinase</fullName>
    </recommendedName>
</protein>
<keyword evidence="7" id="KW-0902">Two-component regulatory system</keyword>
<proteinExistence type="predicted"/>
<feature type="transmembrane region" description="Helical" evidence="9">
    <location>
        <begin position="167"/>
        <end position="185"/>
    </location>
</feature>
<evidence type="ECO:0000256" key="7">
    <source>
        <dbReference type="ARBA" id="ARBA00023012"/>
    </source>
</evidence>
<keyword evidence="3" id="KW-0808">Transferase</keyword>